<reference evidence="3" key="1">
    <citation type="journal article" date="2019" name="Int. J. Syst. Evol. Microbiol.">
        <title>The Global Catalogue of Microorganisms (GCM) 10K type strain sequencing project: providing services to taxonomists for standard genome sequencing and annotation.</title>
        <authorList>
            <consortium name="The Broad Institute Genomics Platform"/>
            <consortium name="The Broad Institute Genome Sequencing Center for Infectious Disease"/>
            <person name="Wu L."/>
            <person name="Ma J."/>
        </authorList>
    </citation>
    <scope>NUCLEOTIDE SEQUENCE [LARGE SCALE GENOMIC DNA]</scope>
    <source>
        <strain evidence="3">CGMCC 1.12966</strain>
    </source>
</reference>
<dbReference type="InterPro" id="IPR003741">
    <property type="entry name" value="LUD_dom"/>
</dbReference>
<dbReference type="Gene3D" id="3.40.50.10420">
    <property type="entry name" value="NagB/RpiA/CoA transferase-like"/>
    <property type="match status" value="1"/>
</dbReference>
<evidence type="ECO:0000313" key="2">
    <source>
        <dbReference type="EMBL" id="GHE40120.1"/>
    </source>
</evidence>
<name>A0ABQ3HX02_9SPHI</name>
<evidence type="ECO:0000259" key="1">
    <source>
        <dbReference type="Pfam" id="PF02589"/>
    </source>
</evidence>
<sequence length="215" mass="24129">MNIRNTTAKERMLKKIRQALLQKRDNPYLDFEDSPLYKDEEEALDVTFARELTEVGGHFVYCDGEISVIENLILLAETLEVTKIFAWEPSIQKLLDQYGFPVYTGAHHFSEAEMSITSCESLVARSGSVLIANAEGGGRKLAAYPPIHVVIAKASQLVMDVKHSLRRIQEKYSGVHPSMLRLVTGPSRSKAVENEMVIGSHGSKALYVFLLEDRF</sequence>
<dbReference type="Pfam" id="PF02589">
    <property type="entry name" value="LUD_dom"/>
    <property type="match status" value="1"/>
</dbReference>
<keyword evidence="3" id="KW-1185">Reference proteome</keyword>
<dbReference type="InterPro" id="IPR037171">
    <property type="entry name" value="NagB/RpiA_transferase-like"/>
</dbReference>
<dbReference type="EMBL" id="BNAF01000009">
    <property type="protein sequence ID" value="GHE40120.1"/>
    <property type="molecule type" value="Genomic_DNA"/>
</dbReference>
<dbReference type="PANTHER" id="PTHR43682">
    <property type="entry name" value="LACTATE UTILIZATION PROTEIN C"/>
    <property type="match status" value="1"/>
</dbReference>
<protein>
    <recommendedName>
        <fullName evidence="1">LUD domain-containing protein</fullName>
    </recommendedName>
</protein>
<organism evidence="2 3">
    <name type="scientific">Sphingobacterium griseoflavum</name>
    <dbReference type="NCBI Taxonomy" id="1474952"/>
    <lineage>
        <taxon>Bacteria</taxon>
        <taxon>Pseudomonadati</taxon>
        <taxon>Bacteroidota</taxon>
        <taxon>Sphingobacteriia</taxon>
        <taxon>Sphingobacteriales</taxon>
        <taxon>Sphingobacteriaceae</taxon>
        <taxon>Sphingobacterium</taxon>
    </lineage>
</organism>
<proteinExistence type="predicted"/>
<dbReference type="PANTHER" id="PTHR43682:SF1">
    <property type="entry name" value="LACTATE UTILIZATION PROTEIN C"/>
    <property type="match status" value="1"/>
</dbReference>
<dbReference type="InterPro" id="IPR024185">
    <property type="entry name" value="FTHF_cligase-like_sf"/>
</dbReference>
<comment type="caution">
    <text evidence="2">The sequence shown here is derived from an EMBL/GenBank/DDBJ whole genome shotgun (WGS) entry which is preliminary data.</text>
</comment>
<accession>A0ABQ3HX02</accession>
<feature type="domain" description="LUD" evidence="1">
    <location>
        <begin position="107"/>
        <end position="211"/>
    </location>
</feature>
<gene>
    <name evidence="2" type="ORF">GCM10017764_24120</name>
</gene>
<evidence type="ECO:0000313" key="3">
    <source>
        <dbReference type="Proteomes" id="UP000620550"/>
    </source>
</evidence>
<dbReference type="Proteomes" id="UP000620550">
    <property type="component" value="Unassembled WGS sequence"/>
</dbReference>
<dbReference type="RefSeq" id="WP_189626938.1">
    <property type="nucleotide sequence ID" value="NZ_BNAF01000009.1"/>
</dbReference>
<dbReference type="SUPFAM" id="SSF100950">
    <property type="entry name" value="NagB/RpiA/CoA transferase-like"/>
    <property type="match status" value="1"/>
</dbReference>